<dbReference type="InterPro" id="IPR050833">
    <property type="entry name" value="Poly_Biosynth_Transport"/>
</dbReference>
<dbReference type="PANTHER" id="PTHR30250:SF10">
    <property type="entry name" value="LIPOPOLYSACCHARIDE BIOSYNTHESIS PROTEIN WZXC"/>
    <property type="match status" value="1"/>
</dbReference>
<keyword evidence="9" id="KW-1185">Reference proteome</keyword>
<evidence type="ECO:0000256" key="7">
    <source>
        <dbReference type="SAM" id="Phobius"/>
    </source>
</evidence>
<feature type="transmembrane region" description="Helical" evidence="7">
    <location>
        <begin position="28"/>
        <end position="48"/>
    </location>
</feature>
<proteinExistence type="inferred from homology"/>
<comment type="caution">
    <text evidence="8">The sequence shown here is derived from an EMBL/GenBank/DDBJ whole genome shotgun (WGS) entry which is preliminary data.</text>
</comment>
<organism evidence="8 9">
    <name type="scientific">Roseateles aquatilis</name>
    <dbReference type="NCBI Taxonomy" id="431061"/>
    <lineage>
        <taxon>Bacteria</taxon>
        <taxon>Pseudomonadati</taxon>
        <taxon>Pseudomonadota</taxon>
        <taxon>Betaproteobacteria</taxon>
        <taxon>Burkholderiales</taxon>
        <taxon>Sphaerotilaceae</taxon>
        <taxon>Roseateles</taxon>
    </lineage>
</organism>
<feature type="transmembrane region" description="Helical" evidence="7">
    <location>
        <begin position="184"/>
        <end position="202"/>
    </location>
</feature>
<accession>A0A246JLV5</accession>
<evidence type="ECO:0000256" key="4">
    <source>
        <dbReference type="ARBA" id="ARBA00022692"/>
    </source>
</evidence>
<keyword evidence="4 7" id="KW-0812">Transmembrane</keyword>
<name>A0A246JLV5_9BURK</name>
<feature type="transmembrane region" description="Helical" evidence="7">
    <location>
        <begin position="333"/>
        <end position="357"/>
    </location>
</feature>
<feature type="transmembrane region" description="Helical" evidence="7">
    <location>
        <begin position="430"/>
        <end position="449"/>
    </location>
</feature>
<sequence length="495" mass="53371">MQQQARALLHHASRRRCRLSGMMHSVRWLSVAQASKVLGQLVSVVVLSRLLPPSAYGVIALAGVVVTFAGLLRDLGTGAAIIQRKELTQSLSDTVFWLNFGLGLTLGVILAVSAYPLSVFFREPELAPVLLLLSVGFPVSSLTAVHQATMERASRFRELAILDVTTQVGGLLLSVGSAMAGLGVYSFVVPTLFAISVGSTWLWFKSGFKPGRQWNRGEFRSLWGFSGNLTAFNFINYFARNADSMIIGRMLGAGPLGQYGMAYKLMLFPVQHMSWVIGRALLPRLSGIQDDLAAVRQVYFRVLGGIALLSMPIMVGLWALRVPFTEVVLGPKWHIVAALLAWLAPVGIMQSLMSTIGSTLTSQGRTRELFLLGIFNTATVLLGFFAGAQFSVVGVAIGYFVANLVNFVVTVVCMGKWLRAGLAPLWREMRAPVCSSLAMGAMILAVDWGLRAQGIPPKLGFGLLVAAGAATYLTVLALAFQQSPRVLLNTVKGKA</sequence>
<keyword evidence="6 7" id="KW-0472">Membrane</keyword>
<feature type="transmembrane region" description="Helical" evidence="7">
    <location>
        <begin position="461"/>
        <end position="480"/>
    </location>
</feature>
<feature type="transmembrane region" description="Helical" evidence="7">
    <location>
        <begin position="369"/>
        <end position="390"/>
    </location>
</feature>
<feature type="transmembrane region" description="Helical" evidence="7">
    <location>
        <begin position="54"/>
        <end position="73"/>
    </location>
</feature>
<keyword evidence="3" id="KW-1003">Cell membrane</keyword>
<reference evidence="8 9" key="1">
    <citation type="journal article" date="2008" name="Int. J. Syst. Evol. Microbiol.">
        <title>Description of Roseateles aquatilis sp. nov. and Roseateles terrae sp. nov., in the class Betaproteobacteria, and emended description of the genus Roseateles.</title>
        <authorList>
            <person name="Gomila M."/>
            <person name="Bowien B."/>
            <person name="Falsen E."/>
            <person name="Moore E.R."/>
            <person name="Lalucat J."/>
        </authorList>
    </citation>
    <scope>NUCLEOTIDE SEQUENCE [LARGE SCALE GENOMIC DNA]</scope>
    <source>
        <strain evidence="8 9">CCUG 48205</strain>
    </source>
</reference>
<evidence type="ECO:0000256" key="6">
    <source>
        <dbReference type="ARBA" id="ARBA00023136"/>
    </source>
</evidence>
<evidence type="ECO:0000256" key="2">
    <source>
        <dbReference type="ARBA" id="ARBA00007430"/>
    </source>
</evidence>
<feature type="transmembrane region" description="Helical" evidence="7">
    <location>
        <begin position="94"/>
        <end position="115"/>
    </location>
</feature>
<keyword evidence="5 7" id="KW-1133">Transmembrane helix</keyword>
<feature type="transmembrane region" description="Helical" evidence="7">
    <location>
        <begin position="298"/>
        <end position="321"/>
    </location>
</feature>
<evidence type="ECO:0000313" key="9">
    <source>
        <dbReference type="Proteomes" id="UP000197468"/>
    </source>
</evidence>
<evidence type="ECO:0000256" key="3">
    <source>
        <dbReference type="ARBA" id="ARBA00022475"/>
    </source>
</evidence>
<comment type="subcellular location">
    <subcellularLocation>
        <location evidence="1">Cell membrane</location>
        <topology evidence="1">Multi-pass membrane protein</topology>
    </subcellularLocation>
</comment>
<feature type="transmembrane region" description="Helical" evidence="7">
    <location>
        <begin position="222"/>
        <end position="239"/>
    </location>
</feature>
<gene>
    <name evidence="8" type="ORF">CDN99_03755</name>
</gene>
<feature type="transmembrane region" description="Helical" evidence="7">
    <location>
        <begin position="396"/>
        <end position="418"/>
    </location>
</feature>
<comment type="similarity">
    <text evidence="2">Belongs to the polysaccharide synthase family.</text>
</comment>
<dbReference type="AlphaFoldDB" id="A0A246JLV5"/>
<dbReference type="Proteomes" id="UP000197468">
    <property type="component" value="Unassembled WGS sequence"/>
</dbReference>
<feature type="transmembrane region" description="Helical" evidence="7">
    <location>
        <begin position="127"/>
        <end position="147"/>
    </location>
</feature>
<dbReference type="GO" id="GO:0005886">
    <property type="term" value="C:plasma membrane"/>
    <property type="evidence" value="ECO:0007669"/>
    <property type="project" value="UniProtKB-SubCell"/>
</dbReference>
<dbReference type="PANTHER" id="PTHR30250">
    <property type="entry name" value="PST FAMILY PREDICTED COLANIC ACID TRANSPORTER"/>
    <property type="match status" value="1"/>
</dbReference>
<evidence type="ECO:0000313" key="8">
    <source>
        <dbReference type="EMBL" id="OWQ93587.1"/>
    </source>
</evidence>
<dbReference type="CDD" id="cd13127">
    <property type="entry name" value="MATE_tuaB_like"/>
    <property type="match status" value="1"/>
</dbReference>
<dbReference type="EMBL" id="NIOF01000001">
    <property type="protein sequence ID" value="OWQ93587.1"/>
    <property type="molecule type" value="Genomic_DNA"/>
</dbReference>
<evidence type="ECO:0000256" key="5">
    <source>
        <dbReference type="ARBA" id="ARBA00022989"/>
    </source>
</evidence>
<evidence type="ECO:0000256" key="1">
    <source>
        <dbReference type="ARBA" id="ARBA00004651"/>
    </source>
</evidence>
<protein>
    <submittedName>
        <fullName evidence="8">Uncharacterized protein</fullName>
    </submittedName>
</protein>
<dbReference type="Pfam" id="PF13440">
    <property type="entry name" value="Polysacc_synt_3"/>
    <property type="match status" value="1"/>
</dbReference>